<sequence>MPSNKDRLYIALYTRGGSTKMPGKEETYHWALIVWPKIEMDKSGAMAEGTRYHAKERFQGWVFVIS</sequence>
<keyword evidence="2" id="KW-1185">Reference proteome</keyword>
<organism evidence="1 2">
    <name type="scientific">Coleophoma cylindrospora</name>
    <dbReference type="NCBI Taxonomy" id="1849047"/>
    <lineage>
        <taxon>Eukaryota</taxon>
        <taxon>Fungi</taxon>
        <taxon>Dikarya</taxon>
        <taxon>Ascomycota</taxon>
        <taxon>Pezizomycotina</taxon>
        <taxon>Leotiomycetes</taxon>
        <taxon>Helotiales</taxon>
        <taxon>Dermateaceae</taxon>
        <taxon>Coleophoma</taxon>
    </lineage>
</organism>
<proteinExistence type="predicted"/>
<dbReference type="InterPro" id="IPR054208">
    <property type="entry name" value="DUF6914"/>
</dbReference>
<evidence type="ECO:0000313" key="1">
    <source>
        <dbReference type="EMBL" id="RDW79841.1"/>
    </source>
</evidence>
<dbReference type="OrthoDB" id="2679825at2759"/>
<dbReference type="Proteomes" id="UP000256645">
    <property type="component" value="Unassembled WGS sequence"/>
</dbReference>
<comment type="caution">
    <text evidence="1">The sequence shown here is derived from an EMBL/GenBank/DDBJ whole genome shotgun (WGS) entry which is preliminary data.</text>
</comment>
<name>A0A3D8S183_9HELO</name>
<protein>
    <submittedName>
        <fullName evidence="1">Uncharacterized protein</fullName>
    </submittedName>
</protein>
<evidence type="ECO:0000313" key="2">
    <source>
        <dbReference type="Proteomes" id="UP000256645"/>
    </source>
</evidence>
<dbReference type="Pfam" id="PF21858">
    <property type="entry name" value="DUF6914"/>
    <property type="match status" value="1"/>
</dbReference>
<accession>A0A3D8S183</accession>
<gene>
    <name evidence="1" type="ORF">BP6252_04479</name>
</gene>
<dbReference type="EMBL" id="PDLM01000004">
    <property type="protein sequence ID" value="RDW79841.1"/>
    <property type="molecule type" value="Genomic_DNA"/>
</dbReference>
<reference evidence="1 2" key="1">
    <citation type="journal article" date="2018" name="IMA Fungus">
        <title>IMA Genome-F 9: Draft genome sequence of Annulohypoxylon stygium, Aspergillus mulundensis, Berkeleyomyces basicola (syn. Thielaviopsis basicola), Ceratocystis smalleyi, two Cercospora beticola strains, Coleophoma cylindrospora, Fusarium fracticaudum, Phialophora cf. hyalina, and Morchella septimelata.</title>
        <authorList>
            <person name="Wingfield B.D."/>
            <person name="Bills G.F."/>
            <person name="Dong Y."/>
            <person name="Huang W."/>
            <person name="Nel W.J."/>
            <person name="Swalarsk-Parry B.S."/>
            <person name="Vaghefi N."/>
            <person name="Wilken P.M."/>
            <person name="An Z."/>
            <person name="de Beer Z.W."/>
            <person name="De Vos L."/>
            <person name="Chen L."/>
            <person name="Duong T.A."/>
            <person name="Gao Y."/>
            <person name="Hammerbacher A."/>
            <person name="Kikkert J.R."/>
            <person name="Li Y."/>
            <person name="Li H."/>
            <person name="Li K."/>
            <person name="Li Q."/>
            <person name="Liu X."/>
            <person name="Ma X."/>
            <person name="Naidoo K."/>
            <person name="Pethybridge S.J."/>
            <person name="Sun J."/>
            <person name="Steenkamp E.T."/>
            <person name="van der Nest M.A."/>
            <person name="van Wyk S."/>
            <person name="Wingfield M.J."/>
            <person name="Xiong C."/>
            <person name="Yue Q."/>
            <person name="Zhang X."/>
        </authorList>
    </citation>
    <scope>NUCLEOTIDE SEQUENCE [LARGE SCALE GENOMIC DNA]</scope>
    <source>
        <strain evidence="1 2">BP6252</strain>
    </source>
</reference>
<dbReference type="AlphaFoldDB" id="A0A3D8S183"/>